<feature type="chain" id="PRO_5031476738" description="EF-hand domain-containing protein" evidence="2">
    <location>
        <begin position="24"/>
        <end position="278"/>
    </location>
</feature>
<organism evidence="4">
    <name type="scientific">Pyrodinium bahamense</name>
    <dbReference type="NCBI Taxonomy" id="73915"/>
    <lineage>
        <taxon>Eukaryota</taxon>
        <taxon>Sar</taxon>
        <taxon>Alveolata</taxon>
        <taxon>Dinophyceae</taxon>
        <taxon>Gonyaulacales</taxon>
        <taxon>Pyrocystaceae</taxon>
        <taxon>Pyrodinium</taxon>
    </lineage>
</organism>
<evidence type="ECO:0000259" key="3">
    <source>
        <dbReference type="PROSITE" id="PS50222"/>
    </source>
</evidence>
<sequence length="278" mass="29730">MTGPAMQLGVALVLGALAGMTRAQSDEPCDAGDELCQALNMSLLQHGVHLAAGSAMATEDPEAKLAKVFRSVAEGRAASVPLQDVMPELTKVMATKARANEQQVADAMKVVDSNGNGLLESKEMHLALGMGEPEQDMQDKANPIQPLPPPPSMSADTANPIPHLPPPPSANASMLELQANKTTGWQSYHCCGNFYADQWKDVFFKPQIKLTSNVANPKACHIIAILPGQNCIYAYQYTNSDPNDGNDPSGGLCRCTTTSWADLTFYVSGVGNDIFWVR</sequence>
<dbReference type="InterPro" id="IPR002048">
    <property type="entry name" value="EF_hand_dom"/>
</dbReference>
<evidence type="ECO:0000256" key="1">
    <source>
        <dbReference type="SAM" id="MobiDB-lite"/>
    </source>
</evidence>
<dbReference type="InterPro" id="IPR018247">
    <property type="entry name" value="EF_Hand_1_Ca_BS"/>
</dbReference>
<gene>
    <name evidence="4" type="ORF">PBAH0796_LOCUS1543</name>
</gene>
<name>A0A7R9ZW72_9DINO</name>
<dbReference type="AlphaFoldDB" id="A0A7R9ZW72"/>
<feature type="domain" description="EF-hand" evidence="3">
    <location>
        <begin position="99"/>
        <end position="134"/>
    </location>
</feature>
<feature type="region of interest" description="Disordered" evidence="1">
    <location>
        <begin position="134"/>
        <end position="171"/>
    </location>
</feature>
<evidence type="ECO:0000256" key="2">
    <source>
        <dbReference type="SAM" id="SignalP"/>
    </source>
</evidence>
<dbReference type="PROSITE" id="PS00018">
    <property type="entry name" value="EF_HAND_1"/>
    <property type="match status" value="1"/>
</dbReference>
<accession>A0A7R9ZW72</accession>
<reference evidence="4" key="1">
    <citation type="submission" date="2021-01" db="EMBL/GenBank/DDBJ databases">
        <authorList>
            <person name="Corre E."/>
            <person name="Pelletier E."/>
            <person name="Niang G."/>
            <person name="Scheremetjew M."/>
            <person name="Finn R."/>
            <person name="Kale V."/>
            <person name="Holt S."/>
            <person name="Cochrane G."/>
            <person name="Meng A."/>
            <person name="Brown T."/>
            <person name="Cohen L."/>
        </authorList>
    </citation>
    <scope>NUCLEOTIDE SEQUENCE</scope>
    <source>
        <strain evidence="4">Pbaha01</strain>
    </source>
</reference>
<evidence type="ECO:0000313" key="4">
    <source>
        <dbReference type="EMBL" id="CAD8345805.1"/>
    </source>
</evidence>
<proteinExistence type="predicted"/>
<keyword evidence="2" id="KW-0732">Signal</keyword>
<feature type="signal peptide" evidence="2">
    <location>
        <begin position="1"/>
        <end position="23"/>
    </location>
</feature>
<dbReference type="PROSITE" id="PS50222">
    <property type="entry name" value="EF_HAND_2"/>
    <property type="match status" value="1"/>
</dbReference>
<dbReference type="GO" id="GO:0005509">
    <property type="term" value="F:calcium ion binding"/>
    <property type="evidence" value="ECO:0007669"/>
    <property type="project" value="InterPro"/>
</dbReference>
<protein>
    <recommendedName>
        <fullName evidence="3">EF-hand domain-containing protein</fullName>
    </recommendedName>
</protein>
<dbReference type="EMBL" id="HBEG01002725">
    <property type="protein sequence ID" value="CAD8345805.1"/>
    <property type="molecule type" value="Transcribed_RNA"/>
</dbReference>